<feature type="region of interest" description="Disordered" evidence="1">
    <location>
        <begin position="1"/>
        <end position="25"/>
    </location>
</feature>
<evidence type="ECO:0000313" key="2">
    <source>
        <dbReference type="EMBL" id="CAK7924747.1"/>
    </source>
</evidence>
<dbReference type="Proteomes" id="UP001162060">
    <property type="component" value="Unassembled WGS sequence"/>
</dbReference>
<name>A0AAV1TTG9_9STRA</name>
<feature type="region of interest" description="Disordered" evidence="1">
    <location>
        <begin position="47"/>
        <end position="183"/>
    </location>
</feature>
<feature type="compositionally biased region" description="Low complexity" evidence="1">
    <location>
        <begin position="148"/>
        <end position="161"/>
    </location>
</feature>
<feature type="compositionally biased region" description="Polar residues" evidence="1">
    <location>
        <begin position="47"/>
        <end position="59"/>
    </location>
</feature>
<dbReference type="AlphaFoldDB" id="A0AAV1TTG9"/>
<evidence type="ECO:0000313" key="3">
    <source>
        <dbReference type="Proteomes" id="UP001162060"/>
    </source>
</evidence>
<reference evidence="2" key="1">
    <citation type="submission" date="2024-01" db="EMBL/GenBank/DDBJ databases">
        <authorList>
            <person name="Webb A."/>
        </authorList>
    </citation>
    <scope>NUCLEOTIDE SEQUENCE</scope>
    <source>
        <strain evidence="2">Pm1</strain>
    </source>
</reference>
<evidence type="ECO:0000256" key="1">
    <source>
        <dbReference type="SAM" id="MobiDB-lite"/>
    </source>
</evidence>
<organism evidence="2 3">
    <name type="scientific">Peronospora matthiolae</name>
    <dbReference type="NCBI Taxonomy" id="2874970"/>
    <lineage>
        <taxon>Eukaryota</taxon>
        <taxon>Sar</taxon>
        <taxon>Stramenopiles</taxon>
        <taxon>Oomycota</taxon>
        <taxon>Peronosporomycetes</taxon>
        <taxon>Peronosporales</taxon>
        <taxon>Peronosporaceae</taxon>
        <taxon>Peronospora</taxon>
    </lineage>
</organism>
<comment type="caution">
    <text evidence="2">The sequence shown here is derived from an EMBL/GenBank/DDBJ whole genome shotgun (WGS) entry which is preliminary data.</text>
</comment>
<gene>
    <name evidence="2" type="ORF">PM001_LOCUS9897</name>
</gene>
<accession>A0AAV1TTG9</accession>
<dbReference type="EMBL" id="CAKLBY020000078">
    <property type="protein sequence ID" value="CAK7924747.1"/>
    <property type="molecule type" value="Genomic_DNA"/>
</dbReference>
<sequence>MEGRGTAQEGHAEEKSKDRAPPVDQAAALARVLKMLIDSRFGQIDARQNGSSCFGSASKSPPLPADVPHTAPRGQGPATIGRATSELGGGLTLNELGDSGFGAKNVLKGRGENTPIGRHSVYKSPNMAPSGTNKIPKLVIDNLREKSSAQASKQDSSSEGTHSSRRSRWTRFRFSLRGENASK</sequence>
<feature type="compositionally biased region" description="Basic and acidic residues" evidence="1">
    <location>
        <begin position="10"/>
        <end position="21"/>
    </location>
</feature>
<protein>
    <submittedName>
        <fullName evidence="2">Uncharacterized protein</fullName>
    </submittedName>
</protein>
<proteinExistence type="predicted"/>